<dbReference type="PANTHER" id="PTHR24064">
    <property type="entry name" value="SOLUTE CARRIER FAMILY 22 MEMBER"/>
    <property type="match status" value="1"/>
</dbReference>
<dbReference type="GO" id="GO:0022857">
    <property type="term" value="F:transmembrane transporter activity"/>
    <property type="evidence" value="ECO:0007669"/>
    <property type="project" value="InterPro"/>
</dbReference>
<feature type="transmembrane region" description="Helical" evidence="5">
    <location>
        <begin position="487"/>
        <end position="504"/>
    </location>
</feature>
<protein>
    <submittedName>
        <fullName evidence="8">Organic cation transporter protein</fullName>
    </submittedName>
</protein>
<feature type="transmembrane region" description="Helical" evidence="5">
    <location>
        <begin position="419"/>
        <end position="443"/>
    </location>
</feature>
<feature type="transmembrane region" description="Helical" evidence="5">
    <location>
        <begin position="327"/>
        <end position="348"/>
    </location>
</feature>
<organism evidence="7 8">
    <name type="scientific">Vanessa tameamea</name>
    <name type="common">Kamehameha butterfly</name>
    <dbReference type="NCBI Taxonomy" id="334116"/>
    <lineage>
        <taxon>Eukaryota</taxon>
        <taxon>Metazoa</taxon>
        <taxon>Ecdysozoa</taxon>
        <taxon>Arthropoda</taxon>
        <taxon>Hexapoda</taxon>
        <taxon>Insecta</taxon>
        <taxon>Pterygota</taxon>
        <taxon>Neoptera</taxon>
        <taxon>Endopterygota</taxon>
        <taxon>Lepidoptera</taxon>
        <taxon>Glossata</taxon>
        <taxon>Ditrysia</taxon>
        <taxon>Papilionoidea</taxon>
        <taxon>Nymphalidae</taxon>
        <taxon>Nymphalinae</taxon>
        <taxon>Vanessa</taxon>
    </lineage>
</organism>
<dbReference type="RefSeq" id="XP_026495193.2">
    <property type="nucleotide sequence ID" value="XM_026639408.2"/>
</dbReference>
<dbReference type="GO" id="GO:0016020">
    <property type="term" value="C:membrane"/>
    <property type="evidence" value="ECO:0007669"/>
    <property type="project" value="UniProtKB-SubCell"/>
</dbReference>
<accession>A0A8B8IDP6</accession>
<dbReference type="Pfam" id="PF00083">
    <property type="entry name" value="Sugar_tr"/>
    <property type="match status" value="1"/>
</dbReference>
<keyword evidence="4 5" id="KW-0472">Membrane</keyword>
<dbReference type="AlphaFoldDB" id="A0A8B8IDP6"/>
<evidence type="ECO:0000313" key="8">
    <source>
        <dbReference type="RefSeq" id="XP_026495193.2"/>
    </source>
</evidence>
<comment type="subcellular location">
    <subcellularLocation>
        <location evidence="1">Membrane</location>
        <topology evidence="1">Multi-pass membrane protein</topology>
    </subcellularLocation>
</comment>
<feature type="transmembrane region" description="Helical" evidence="5">
    <location>
        <begin position="24"/>
        <end position="47"/>
    </location>
</feature>
<evidence type="ECO:0000256" key="3">
    <source>
        <dbReference type="ARBA" id="ARBA00022989"/>
    </source>
</evidence>
<dbReference type="InterPro" id="IPR036259">
    <property type="entry name" value="MFS_trans_sf"/>
</dbReference>
<evidence type="ECO:0000256" key="4">
    <source>
        <dbReference type="ARBA" id="ARBA00023136"/>
    </source>
</evidence>
<dbReference type="InterPro" id="IPR005828">
    <property type="entry name" value="MFS_sugar_transport-like"/>
</dbReference>
<dbReference type="Gene3D" id="1.20.1250.20">
    <property type="entry name" value="MFS general substrate transporter like domains"/>
    <property type="match status" value="1"/>
</dbReference>
<evidence type="ECO:0000313" key="7">
    <source>
        <dbReference type="Proteomes" id="UP001652626"/>
    </source>
</evidence>
<feature type="domain" description="Major facilitator superfamily (MFS) profile" evidence="6">
    <location>
        <begin position="25"/>
        <end position="509"/>
    </location>
</feature>
<evidence type="ECO:0000256" key="5">
    <source>
        <dbReference type="SAM" id="Phobius"/>
    </source>
</evidence>
<feature type="transmembrane region" description="Helical" evidence="5">
    <location>
        <begin position="182"/>
        <end position="199"/>
    </location>
</feature>
<dbReference type="GeneID" id="113400041"/>
<feature type="transmembrane region" description="Helical" evidence="5">
    <location>
        <begin position="220"/>
        <end position="240"/>
    </location>
</feature>
<dbReference type="PROSITE" id="PS50850">
    <property type="entry name" value="MFS"/>
    <property type="match status" value="1"/>
</dbReference>
<keyword evidence="7" id="KW-1185">Reference proteome</keyword>
<dbReference type="InterPro" id="IPR005829">
    <property type="entry name" value="Sugar_transporter_CS"/>
</dbReference>
<dbReference type="Proteomes" id="UP001652626">
    <property type="component" value="Chromosome 8"/>
</dbReference>
<sequence>MDSIYDRTLYEIGNENKYQKRFEITYLVIFIGFWGMTYMNMILSLAITPHTCKIPEKPRNISEMDWKIINIPRCEDINTKQTKFENCLVYAEPYKNNKTMACQEYTFDTTWYDTTVPSEYNWVCDKELNVANILAYSKVGDIIGSIFLGWFSDVYGRRYTYIISVAMLLFGRLISLVAGNSYFFFSVGCFIANLPSWSAPQNVTSISIEMSSTRRRSLIASMRFTAFSTGLFVMGLLFWWIRDWRIFTIVTTAPLIPFLIMSWTMIESPRWLYTQGRLQESLTQLKKIAKVNKKKIEDSTEKELLSANFSESPQIFGVMMLFSSKQLTINTILQAIIWIVASLSYVLLLMRSGEKTDGNPFLDFAWQSLIEVPSVYLAAWLADKIGRRYTGIVSIGVIAAMWTSLAIRENSAGGWIRKWWMGTLLNIVARLATTVTFFVINLLNMELYPTCIRQTGTALGNIVAGTTSVVAPYVLYLGRRIDSRLPGIIVSLTCLLGILASYLLPETLKAKLPETLEEAQTFGRKNRSLDSRELQPLKTP</sequence>
<keyword evidence="3 5" id="KW-1133">Transmembrane helix</keyword>
<evidence type="ECO:0000256" key="2">
    <source>
        <dbReference type="ARBA" id="ARBA00022692"/>
    </source>
</evidence>
<feature type="transmembrane region" description="Helical" evidence="5">
    <location>
        <begin position="389"/>
        <end position="407"/>
    </location>
</feature>
<dbReference type="OrthoDB" id="5296287at2759"/>
<feature type="transmembrane region" description="Helical" evidence="5">
    <location>
        <begin position="455"/>
        <end position="475"/>
    </location>
</feature>
<dbReference type="PROSITE" id="PS00216">
    <property type="entry name" value="SUGAR_TRANSPORT_1"/>
    <property type="match status" value="2"/>
</dbReference>
<proteinExistence type="predicted"/>
<reference evidence="8" key="1">
    <citation type="submission" date="2025-08" db="UniProtKB">
        <authorList>
            <consortium name="RefSeq"/>
        </authorList>
    </citation>
    <scope>IDENTIFICATION</scope>
    <source>
        <tissue evidence="8">Whole body</tissue>
    </source>
</reference>
<feature type="transmembrane region" description="Helical" evidence="5">
    <location>
        <begin position="246"/>
        <end position="266"/>
    </location>
</feature>
<gene>
    <name evidence="8" type="primary">LOC113400041</name>
</gene>
<dbReference type="InterPro" id="IPR020846">
    <property type="entry name" value="MFS_dom"/>
</dbReference>
<dbReference type="SUPFAM" id="SSF103473">
    <property type="entry name" value="MFS general substrate transporter"/>
    <property type="match status" value="1"/>
</dbReference>
<name>A0A8B8IDP6_VANTA</name>
<keyword evidence="2 5" id="KW-0812">Transmembrane</keyword>
<evidence type="ECO:0000256" key="1">
    <source>
        <dbReference type="ARBA" id="ARBA00004141"/>
    </source>
</evidence>
<evidence type="ECO:0000259" key="6">
    <source>
        <dbReference type="PROSITE" id="PS50850"/>
    </source>
</evidence>
<dbReference type="OMA" id="FCSLGRI"/>